<keyword evidence="6" id="KW-0547">Nucleotide-binding</keyword>
<evidence type="ECO:0000256" key="7">
    <source>
        <dbReference type="ARBA" id="ARBA00022777"/>
    </source>
</evidence>
<keyword evidence="15" id="KW-1185">Reference proteome</keyword>
<dbReference type="InterPro" id="IPR050640">
    <property type="entry name" value="Bact_2-comp_sensor_kinase"/>
</dbReference>
<dbReference type="EMBL" id="MYFO01000044">
    <property type="protein sequence ID" value="TFE83695.1"/>
    <property type="molecule type" value="Genomic_DNA"/>
</dbReference>
<dbReference type="GO" id="GO:0005886">
    <property type="term" value="C:plasma membrane"/>
    <property type="evidence" value="ECO:0007669"/>
    <property type="project" value="UniProtKB-SubCell"/>
</dbReference>
<dbReference type="Pfam" id="PF02518">
    <property type="entry name" value="HATPase_c"/>
    <property type="match status" value="1"/>
</dbReference>
<dbReference type="PROSITE" id="PS50885">
    <property type="entry name" value="HAMP"/>
    <property type="match status" value="1"/>
</dbReference>
<dbReference type="Pfam" id="PF00672">
    <property type="entry name" value="HAMP"/>
    <property type="match status" value="1"/>
</dbReference>
<dbReference type="PANTHER" id="PTHR34220">
    <property type="entry name" value="SENSOR HISTIDINE KINASE YPDA"/>
    <property type="match status" value="1"/>
</dbReference>
<evidence type="ECO:0000256" key="2">
    <source>
        <dbReference type="ARBA" id="ARBA00022475"/>
    </source>
</evidence>
<evidence type="ECO:0000256" key="4">
    <source>
        <dbReference type="ARBA" id="ARBA00022679"/>
    </source>
</evidence>
<dbReference type="InterPro" id="IPR010559">
    <property type="entry name" value="Sig_transdc_His_kin_internal"/>
</dbReference>
<evidence type="ECO:0000256" key="5">
    <source>
        <dbReference type="ARBA" id="ARBA00022692"/>
    </source>
</evidence>
<comment type="subcellular location">
    <subcellularLocation>
        <location evidence="1">Cell membrane</location>
        <topology evidence="1">Multi-pass membrane protein</topology>
    </subcellularLocation>
</comment>
<organism evidence="14 15">
    <name type="scientific">Paenibacillus athensensis</name>
    <dbReference type="NCBI Taxonomy" id="1967502"/>
    <lineage>
        <taxon>Bacteria</taxon>
        <taxon>Bacillati</taxon>
        <taxon>Bacillota</taxon>
        <taxon>Bacilli</taxon>
        <taxon>Bacillales</taxon>
        <taxon>Paenibacillaceae</taxon>
        <taxon>Paenibacillus</taxon>
    </lineage>
</organism>
<dbReference type="CDD" id="cd06225">
    <property type="entry name" value="HAMP"/>
    <property type="match status" value="1"/>
</dbReference>
<evidence type="ECO:0000313" key="14">
    <source>
        <dbReference type="EMBL" id="TFE83695.1"/>
    </source>
</evidence>
<keyword evidence="2" id="KW-1003">Cell membrane</keyword>
<evidence type="ECO:0000256" key="10">
    <source>
        <dbReference type="ARBA" id="ARBA00023012"/>
    </source>
</evidence>
<dbReference type="SUPFAM" id="SSF55874">
    <property type="entry name" value="ATPase domain of HSP90 chaperone/DNA topoisomerase II/histidine kinase"/>
    <property type="match status" value="1"/>
</dbReference>
<dbReference type="InterPro" id="IPR036890">
    <property type="entry name" value="HATPase_C_sf"/>
</dbReference>
<keyword evidence="5 12" id="KW-0812">Transmembrane</keyword>
<evidence type="ECO:0000259" key="13">
    <source>
        <dbReference type="PROSITE" id="PS50885"/>
    </source>
</evidence>
<dbReference type="GO" id="GO:0000155">
    <property type="term" value="F:phosphorelay sensor kinase activity"/>
    <property type="evidence" value="ECO:0007669"/>
    <property type="project" value="InterPro"/>
</dbReference>
<dbReference type="AlphaFoldDB" id="A0A4Y8PS52"/>
<comment type="caution">
    <text evidence="14">The sequence shown here is derived from an EMBL/GenBank/DDBJ whole genome shotgun (WGS) entry which is preliminary data.</text>
</comment>
<dbReference type="SMART" id="SM00304">
    <property type="entry name" value="HAMP"/>
    <property type="match status" value="1"/>
</dbReference>
<proteinExistence type="predicted"/>
<dbReference type="Gene3D" id="6.10.340.10">
    <property type="match status" value="1"/>
</dbReference>
<dbReference type="Pfam" id="PF06580">
    <property type="entry name" value="His_kinase"/>
    <property type="match status" value="1"/>
</dbReference>
<keyword evidence="8" id="KW-0067">ATP-binding</keyword>
<dbReference type="Proteomes" id="UP000298246">
    <property type="component" value="Unassembled WGS sequence"/>
</dbReference>
<keyword evidence="10" id="KW-0902">Two-component regulatory system</keyword>
<accession>A0A4Y8PS52</accession>
<keyword evidence="7" id="KW-0418">Kinase</keyword>
<feature type="domain" description="HAMP" evidence="13">
    <location>
        <begin position="381"/>
        <end position="433"/>
    </location>
</feature>
<dbReference type="PANTHER" id="PTHR34220:SF11">
    <property type="entry name" value="SENSOR PROTEIN KINASE HPTS"/>
    <property type="match status" value="1"/>
</dbReference>
<evidence type="ECO:0000256" key="6">
    <source>
        <dbReference type="ARBA" id="ARBA00022741"/>
    </source>
</evidence>
<evidence type="ECO:0000256" key="3">
    <source>
        <dbReference type="ARBA" id="ARBA00022553"/>
    </source>
</evidence>
<keyword evidence="3" id="KW-0597">Phosphoprotein</keyword>
<sequence>MPKAARNKQAATPTGRSQAAQAAADGFFAVYAIWLHLARFCCNRVRLASDKEESPFSLSKLVYSKSEPSLQENPMIKMSIFRKMIYVLCLLIFPIVGMYAYSVQTNTAVIEEHIHLTNINRLTYFANEIDSQIKQITLSGLTLTEDPNVQQFMGYSFSNDSYENARNKAAIIQKLKLLAFSVNWPVNISIFSNVAHEVISNDPSRLYDEGVLRNNVRSVWISGPAIGAGSGMDFHWYAYLPENKEPYAMANLVVELRFTEQPLVQLLDHFKQQSVDEPVLYRYGGDMIANRSLSPELKQQFTAWMGENSPLLEGSGTFTAELGGQSYEIAYVRIPSIQWYALNITPVEKILKPIHQSRNLFLLFIGFITLLSFAAAFMLYRQVQIPLDRLIRGLKKIQSGDYAVRLATKKRDEFHFLNQRFNDMAERIQELIERVFHEKLHAREATLKHLQSQINPHFIYNCMGFIINMSKLKHQDAVISMAQNLSQYYRYTTRLEKPTASLKEELKLVTHYLEIQKLRQERVHYEIDVPEEMLDIQLPRLMLQPIVENAIIHGVQSKLEAGFIRICGRLEDDEVMLYVEDDGKGLDEEQRSELENKMKLPLQEEIGCGLWNVHQRLKLHFGEQAEAAIGPSELGGLRVTLLWSWSADEA</sequence>
<keyword evidence="11 12" id="KW-0472">Membrane</keyword>
<feature type="transmembrane region" description="Helical" evidence="12">
    <location>
        <begin position="360"/>
        <end position="380"/>
    </location>
</feature>
<name>A0A4Y8PS52_9BACL</name>
<protein>
    <recommendedName>
        <fullName evidence="13">HAMP domain-containing protein</fullName>
    </recommendedName>
</protein>
<dbReference type="GO" id="GO:0005524">
    <property type="term" value="F:ATP binding"/>
    <property type="evidence" value="ECO:0007669"/>
    <property type="project" value="UniProtKB-KW"/>
</dbReference>
<dbReference type="InterPro" id="IPR003660">
    <property type="entry name" value="HAMP_dom"/>
</dbReference>
<evidence type="ECO:0000256" key="9">
    <source>
        <dbReference type="ARBA" id="ARBA00022989"/>
    </source>
</evidence>
<dbReference type="SUPFAM" id="SSF158472">
    <property type="entry name" value="HAMP domain-like"/>
    <property type="match status" value="1"/>
</dbReference>
<dbReference type="InterPro" id="IPR003594">
    <property type="entry name" value="HATPase_dom"/>
</dbReference>
<evidence type="ECO:0000256" key="8">
    <source>
        <dbReference type="ARBA" id="ARBA00022840"/>
    </source>
</evidence>
<dbReference type="Gene3D" id="3.30.565.10">
    <property type="entry name" value="Histidine kinase-like ATPase, C-terminal domain"/>
    <property type="match status" value="1"/>
</dbReference>
<keyword evidence="9 12" id="KW-1133">Transmembrane helix</keyword>
<evidence type="ECO:0000256" key="1">
    <source>
        <dbReference type="ARBA" id="ARBA00004651"/>
    </source>
</evidence>
<keyword evidence="4" id="KW-0808">Transferase</keyword>
<gene>
    <name evidence="14" type="ORF">B5M42_22225</name>
</gene>
<reference evidence="14 15" key="1">
    <citation type="submission" date="2017-03" db="EMBL/GenBank/DDBJ databases">
        <title>Isolation of Levoglucosan Utilizing Bacteria.</title>
        <authorList>
            <person name="Arya A.S."/>
        </authorList>
    </citation>
    <scope>NUCLEOTIDE SEQUENCE [LARGE SCALE GENOMIC DNA]</scope>
    <source>
        <strain evidence="14 15">MEC069</strain>
    </source>
</reference>
<evidence type="ECO:0000313" key="15">
    <source>
        <dbReference type="Proteomes" id="UP000298246"/>
    </source>
</evidence>
<evidence type="ECO:0000256" key="12">
    <source>
        <dbReference type="SAM" id="Phobius"/>
    </source>
</evidence>
<feature type="transmembrane region" description="Helical" evidence="12">
    <location>
        <begin position="84"/>
        <end position="101"/>
    </location>
</feature>
<evidence type="ECO:0000256" key="11">
    <source>
        <dbReference type="ARBA" id="ARBA00023136"/>
    </source>
</evidence>